<dbReference type="GO" id="GO:0005524">
    <property type="term" value="F:ATP binding"/>
    <property type="evidence" value="ECO:0007669"/>
    <property type="project" value="UniProtKB-KW"/>
</dbReference>
<evidence type="ECO:0000256" key="4">
    <source>
        <dbReference type="ARBA" id="ARBA00022679"/>
    </source>
</evidence>
<evidence type="ECO:0000256" key="10">
    <source>
        <dbReference type="SAM" id="MobiDB-lite"/>
    </source>
</evidence>
<dbReference type="InterPro" id="IPR008271">
    <property type="entry name" value="Ser/Thr_kinase_AS"/>
</dbReference>
<gene>
    <name evidence="12" type="ORF">ANANG_G00119260</name>
</gene>
<dbReference type="GO" id="GO:0004674">
    <property type="term" value="F:protein serine/threonine kinase activity"/>
    <property type="evidence" value="ECO:0007669"/>
    <property type="project" value="UniProtKB-KW"/>
</dbReference>
<keyword evidence="5" id="KW-0547">Nucleotide-binding</keyword>
<keyword evidence="7" id="KW-0067">ATP-binding</keyword>
<evidence type="ECO:0000256" key="6">
    <source>
        <dbReference type="ARBA" id="ARBA00022777"/>
    </source>
</evidence>
<dbReference type="GO" id="GO:0007346">
    <property type="term" value="P:regulation of mitotic cell cycle"/>
    <property type="evidence" value="ECO:0007669"/>
    <property type="project" value="TreeGrafter"/>
</dbReference>
<protein>
    <recommendedName>
        <fullName evidence="2">non-specific serine/threonine protein kinase</fullName>
        <ecNumber evidence="2">2.7.11.1</ecNumber>
    </recommendedName>
</protein>
<comment type="catalytic activity">
    <reaction evidence="9">
        <text>L-seryl-[protein] + ATP = O-phospho-L-seryl-[protein] + ADP + H(+)</text>
        <dbReference type="Rhea" id="RHEA:17989"/>
        <dbReference type="Rhea" id="RHEA-COMP:9863"/>
        <dbReference type="Rhea" id="RHEA-COMP:11604"/>
        <dbReference type="ChEBI" id="CHEBI:15378"/>
        <dbReference type="ChEBI" id="CHEBI:29999"/>
        <dbReference type="ChEBI" id="CHEBI:30616"/>
        <dbReference type="ChEBI" id="CHEBI:83421"/>
        <dbReference type="ChEBI" id="CHEBI:456216"/>
        <dbReference type="EC" id="2.7.11.1"/>
    </reaction>
</comment>
<evidence type="ECO:0000256" key="2">
    <source>
        <dbReference type="ARBA" id="ARBA00012513"/>
    </source>
</evidence>
<dbReference type="InterPro" id="IPR051138">
    <property type="entry name" value="PIM_Ser/Thr_kinase"/>
</dbReference>
<dbReference type="SMART" id="SM00220">
    <property type="entry name" value="S_TKc"/>
    <property type="match status" value="1"/>
</dbReference>
<evidence type="ECO:0000313" key="13">
    <source>
        <dbReference type="Proteomes" id="UP001044222"/>
    </source>
</evidence>
<feature type="compositionally biased region" description="Basic and acidic residues" evidence="10">
    <location>
        <begin position="307"/>
        <end position="316"/>
    </location>
</feature>
<dbReference type="PROSITE" id="PS50011">
    <property type="entry name" value="PROTEIN_KINASE_DOM"/>
    <property type="match status" value="1"/>
</dbReference>
<keyword evidence="6" id="KW-0418">Kinase</keyword>
<dbReference type="EC" id="2.7.11.1" evidence="2"/>
<dbReference type="InterPro" id="IPR000719">
    <property type="entry name" value="Prot_kinase_dom"/>
</dbReference>
<sequence length="526" mass="58111">MDELWISNDASYGEIDFLISATNWRCRQQEHVENYYMKGSLLGEGGCGSVYAGTRISDGLPVALKYAAKIEGDLLLPGQEVRAPREVGLMGLVNENAGHPNILRLHEWFDAPDHYVMVLERPDPCKDLAGFCYHQNKMMDEQQARAVIEQLLHALLHCQHVGVFHRDVKPTNILINTETLRVILIDFGCGTSWMDAPYSSFAGTPEFAPPEWFAEGLYHAGPCTVWSLGVTVFGIVCGYLPFNLNDGHESMSRVHIPTGLSSEIKDFMSRCLAPEVNERATLEELQRHPWLHPTCLEQVGFRKRKRGTEEDGEQKRSSSGSLIPAKCLRKGGEGQGHEGKGLSEHGPQAPVLSLGHEQRGARCSLRKLEPTGDGHLSHAQSSEQFLSACSSLWSYYSCQFSEKPQKAGVKRKMGCEEQVVVQGKNLGPYSGTRPAKCPRKDQDEDHLLKQPAPPCGRIPAVNPQSLEPSCPLSTQPADPADLHPMLDYSGHGALVFSLDGPEDALLCLGEDHLQDHEPNVLVGWII</sequence>
<dbReference type="EMBL" id="JAFIRN010000006">
    <property type="protein sequence ID" value="KAG5846841.1"/>
    <property type="molecule type" value="Genomic_DNA"/>
</dbReference>
<proteinExistence type="inferred from homology"/>
<evidence type="ECO:0000259" key="11">
    <source>
        <dbReference type="PROSITE" id="PS50011"/>
    </source>
</evidence>
<comment type="caution">
    <text evidence="12">The sequence shown here is derived from an EMBL/GenBank/DDBJ whole genome shotgun (WGS) entry which is preliminary data.</text>
</comment>
<dbReference type="GO" id="GO:0043066">
    <property type="term" value="P:negative regulation of apoptotic process"/>
    <property type="evidence" value="ECO:0007669"/>
    <property type="project" value="TreeGrafter"/>
</dbReference>
<evidence type="ECO:0000256" key="9">
    <source>
        <dbReference type="ARBA" id="ARBA00048679"/>
    </source>
</evidence>
<comment type="catalytic activity">
    <reaction evidence="8">
        <text>L-threonyl-[protein] + ATP = O-phospho-L-threonyl-[protein] + ADP + H(+)</text>
        <dbReference type="Rhea" id="RHEA:46608"/>
        <dbReference type="Rhea" id="RHEA-COMP:11060"/>
        <dbReference type="Rhea" id="RHEA-COMP:11605"/>
        <dbReference type="ChEBI" id="CHEBI:15378"/>
        <dbReference type="ChEBI" id="CHEBI:30013"/>
        <dbReference type="ChEBI" id="CHEBI:30616"/>
        <dbReference type="ChEBI" id="CHEBI:61977"/>
        <dbReference type="ChEBI" id="CHEBI:456216"/>
        <dbReference type="EC" id="2.7.11.1"/>
    </reaction>
</comment>
<reference evidence="12" key="1">
    <citation type="submission" date="2021-01" db="EMBL/GenBank/DDBJ databases">
        <title>A chromosome-scale assembly of European eel, Anguilla anguilla.</title>
        <authorList>
            <person name="Henkel C."/>
            <person name="Jong-Raadsen S.A."/>
            <person name="Dufour S."/>
            <person name="Weltzien F.-A."/>
            <person name="Palstra A.P."/>
            <person name="Pelster B."/>
            <person name="Spaink H.P."/>
            <person name="Van Den Thillart G.E."/>
            <person name="Jansen H."/>
            <person name="Zahm M."/>
            <person name="Klopp C."/>
            <person name="Cedric C."/>
            <person name="Louis A."/>
            <person name="Berthelot C."/>
            <person name="Parey E."/>
            <person name="Roest Crollius H."/>
            <person name="Montfort J."/>
            <person name="Robinson-Rechavi M."/>
            <person name="Bucao C."/>
            <person name="Bouchez O."/>
            <person name="Gislard M."/>
            <person name="Lluch J."/>
            <person name="Milhes M."/>
            <person name="Lampietro C."/>
            <person name="Lopez Roques C."/>
            <person name="Donnadieu C."/>
            <person name="Braasch I."/>
            <person name="Desvignes T."/>
            <person name="Postlethwait J."/>
            <person name="Bobe J."/>
            <person name="Guiguen Y."/>
            <person name="Dirks R."/>
        </authorList>
    </citation>
    <scope>NUCLEOTIDE SEQUENCE</scope>
    <source>
        <strain evidence="12">Tag_6206</strain>
        <tissue evidence="12">Liver</tissue>
    </source>
</reference>
<dbReference type="Gene3D" id="1.10.510.10">
    <property type="entry name" value="Transferase(Phosphotransferase) domain 1"/>
    <property type="match status" value="1"/>
</dbReference>
<evidence type="ECO:0000256" key="1">
    <source>
        <dbReference type="ARBA" id="ARBA00005505"/>
    </source>
</evidence>
<evidence type="ECO:0000313" key="12">
    <source>
        <dbReference type="EMBL" id="KAG5846841.1"/>
    </source>
</evidence>
<evidence type="ECO:0000256" key="8">
    <source>
        <dbReference type="ARBA" id="ARBA00047899"/>
    </source>
</evidence>
<evidence type="ECO:0000256" key="7">
    <source>
        <dbReference type="ARBA" id="ARBA00022840"/>
    </source>
</evidence>
<keyword evidence="4" id="KW-0808">Transferase</keyword>
<feature type="compositionally biased region" description="Basic and acidic residues" evidence="10">
    <location>
        <begin position="330"/>
        <end position="343"/>
    </location>
</feature>
<comment type="similarity">
    <text evidence="1">Belongs to the protein kinase superfamily. CAMK Ser/Thr protein kinase family. PIM subfamily.</text>
</comment>
<dbReference type="Pfam" id="PF00069">
    <property type="entry name" value="Pkinase"/>
    <property type="match status" value="1"/>
</dbReference>
<keyword evidence="3" id="KW-0723">Serine/threonine-protein kinase</keyword>
<feature type="domain" description="Protein kinase" evidence="11">
    <location>
        <begin position="36"/>
        <end position="291"/>
    </location>
</feature>
<evidence type="ECO:0000256" key="5">
    <source>
        <dbReference type="ARBA" id="ARBA00022741"/>
    </source>
</evidence>
<dbReference type="SUPFAM" id="SSF56112">
    <property type="entry name" value="Protein kinase-like (PK-like)"/>
    <property type="match status" value="1"/>
</dbReference>
<dbReference type="InterPro" id="IPR011009">
    <property type="entry name" value="Kinase-like_dom_sf"/>
</dbReference>
<dbReference type="PANTHER" id="PTHR22984:SF11">
    <property type="entry name" value="AURORA KINASE-RELATED"/>
    <property type="match status" value="1"/>
</dbReference>
<feature type="region of interest" description="Disordered" evidence="10">
    <location>
        <begin position="302"/>
        <end position="350"/>
    </location>
</feature>
<name>A0A9D3MD60_ANGAN</name>
<dbReference type="GO" id="GO:0005737">
    <property type="term" value="C:cytoplasm"/>
    <property type="evidence" value="ECO:0007669"/>
    <property type="project" value="TreeGrafter"/>
</dbReference>
<dbReference type="Gene3D" id="3.30.200.20">
    <property type="entry name" value="Phosphorylase Kinase, domain 1"/>
    <property type="match status" value="1"/>
</dbReference>
<organism evidence="12 13">
    <name type="scientific">Anguilla anguilla</name>
    <name type="common">European freshwater eel</name>
    <name type="synonym">Muraena anguilla</name>
    <dbReference type="NCBI Taxonomy" id="7936"/>
    <lineage>
        <taxon>Eukaryota</taxon>
        <taxon>Metazoa</taxon>
        <taxon>Chordata</taxon>
        <taxon>Craniata</taxon>
        <taxon>Vertebrata</taxon>
        <taxon>Euteleostomi</taxon>
        <taxon>Actinopterygii</taxon>
        <taxon>Neopterygii</taxon>
        <taxon>Teleostei</taxon>
        <taxon>Anguilliformes</taxon>
        <taxon>Anguillidae</taxon>
        <taxon>Anguilla</taxon>
    </lineage>
</organism>
<evidence type="ECO:0000256" key="3">
    <source>
        <dbReference type="ARBA" id="ARBA00022527"/>
    </source>
</evidence>
<dbReference type="Proteomes" id="UP001044222">
    <property type="component" value="Chromosome 6"/>
</dbReference>
<dbReference type="PANTHER" id="PTHR22984">
    <property type="entry name" value="SERINE/THREONINE-PROTEIN KINASE PIM"/>
    <property type="match status" value="1"/>
</dbReference>
<keyword evidence="13" id="KW-1185">Reference proteome</keyword>
<dbReference type="PROSITE" id="PS00108">
    <property type="entry name" value="PROTEIN_KINASE_ST"/>
    <property type="match status" value="1"/>
</dbReference>
<accession>A0A9D3MD60</accession>
<dbReference type="AlphaFoldDB" id="A0A9D3MD60"/>